<feature type="compositionally biased region" description="Basic and acidic residues" evidence="1">
    <location>
        <begin position="278"/>
        <end position="293"/>
    </location>
</feature>
<gene>
    <name evidence="4" type="ORF">ACFFQA_03495</name>
</gene>
<feature type="domain" description="Phosphatidic acid phosphatase type 2/haloperoxidase" evidence="3">
    <location>
        <begin position="94"/>
        <end position="204"/>
    </location>
</feature>
<evidence type="ECO:0000256" key="2">
    <source>
        <dbReference type="SAM" id="Phobius"/>
    </source>
</evidence>
<dbReference type="Gene3D" id="1.20.144.10">
    <property type="entry name" value="Phosphatidic acid phosphatase type 2/haloperoxidase"/>
    <property type="match status" value="1"/>
</dbReference>
<dbReference type="RefSeq" id="WP_377850090.1">
    <property type="nucleotide sequence ID" value="NZ_JBHLZU010000002.1"/>
</dbReference>
<feature type="transmembrane region" description="Helical" evidence="2">
    <location>
        <begin position="90"/>
        <end position="110"/>
    </location>
</feature>
<name>A0ABV5ZQ25_9PSEU</name>
<dbReference type="InterPro" id="IPR000326">
    <property type="entry name" value="PAP2/HPO"/>
</dbReference>
<evidence type="ECO:0000313" key="4">
    <source>
        <dbReference type="EMBL" id="MFB9902992.1"/>
    </source>
</evidence>
<dbReference type="Pfam" id="PF01569">
    <property type="entry name" value="PAP2"/>
    <property type="match status" value="1"/>
</dbReference>
<dbReference type="InterPro" id="IPR036938">
    <property type="entry name" value="PAP2/HPO_sf"/>
</dbReference>
<feature type="transmembrane region" description="Helical" evidence="2">
    <location>
        <begin position="212"/>
        <end position="232"/>
    </location>
</feature>
<reference evidence="4 5" key="1">
    <citation type="submission" date="2024-09" db="EMBL/GenBank/DDBJ databases">
        <authorList>
            <person name="Sun Q."/>
            <person name="Mori K."/>
        </authorList>
    </citation>
    <scope>NUCLEOTIDE SEQUENCE [LARGE SCALE GENOMIC DNA]</scope>
    <source>
        <strain evidence="4 5">TBRC 7907</strain>
    </source>
</reference>
<comment type="caution">
    <text evidence="4">The sequence shown here is derived from an EMBL/GenBank/DDBJ whole genome shotgun (WGS) entry which is preliminary data.</text>
</comment>
<proteinExistence type="predicted"/>
<keyword evidence="2" id="KW-0472">Membrane</keyword>
<sequence>MATSDEAPRRTWPLPVAGALGSVIALGVTYLAYVHTETGQRAENGAVHQAQTAGVADPAFSALLKGGAGTVLLASVAVLALVVGVVRARLAGALAVLGVIGGSVGLTELLKVSVLDRPDLYDTSVAGHNSFPSGHVTAAMSVLVAFALVSPRKVRPLVLGGGSVAVAAVAIATVALGWHRLSDTLGGCLVPAVLGCLVATWLGRTRAHPHPAWFVAALVVPSIVPIAGRLALGSATSFAERLDTSIMLAGAGAPAVAIALVALLHGVDLAKAVNATPAEREESEPRGRHHLGDRWITGRHSMDASGA</sequence>
<feature type="transmembrane region" description="Helical" evidence="2">
    <location>
        <begin position="157"/>
        <end position="178"/>
    </location>
</feature>
<keyword evidence="2" id="KW-0812">Transmembrane</keyword>
<feature type="transmembrane region" description="Helical" evidence="2">
    <location>
        <begin position="62"/>
        <end position="83"/>
    </location>
</feature>
<keyword evidence="5" id="KW-1185">Reference proteome</keyword>
<dbReference type="Proteomes" id="UP001589693">
    <property type="component" value="Unassembled WGS sequence"/>
</dbReference>
<feature type="transmembrane region" description="Helical" evidence="2">
    <location>
        <begin position="184"/>
        <end position="203"/>
    </location>
</feature>
<feature type="transmembrane region" description="Helical" evidence="2">
    <location>
        <begin position="12"/>
        <end position="33"/>
    </location>
</feature>
<organism evidence="4 5">
    <name type="scientific">Allokutzneria oryzae</name>
    <dbReference type="NCBI Taxonomy" id="1378989"/>
    <lineage>
        <taxon>Bacteria</taxon>
        <taxon>Bacillati</taxon>
        <taxon>Actinomycetota</taxon>
        <taxon>Actinomycetes</taxon>
        <taxon>Pseudonocardiales</taxon>
        <taxon>Pseudonocardiaceae</taxon>
        <taxon>Allokutzneria</taxon>
    </lineage>
</organism>
<feature type="transmembrane region" description="Helical" evidence="2">
    <location>
        <begin position="130"/>
        <end position="150"/>
    </location>
</feature>
<dbReference type="SUPFAM" id="SSF48317">
    <property type="entry name" value="Acid phosphatase/Vanadium-dependent haloperoxidase"/>
    <property type="match status" value="1"/>
</dbReference>
<accession>A0ABV5ZQ25</accession>
<evidence type="ECO:0000256" key="1">
    <source>
        <dbReference type="SAM" id="MobiDB-lite"/>
    </source>
</evidence>
<keyword evidence="2" id="KW-1133">Transmembrane helix</keyword>
<evidence type="ECO:0000259" key="3">
    <source>
        <dbReference type="Pfam" id="PF01569"/>
    </source>
</evidence>
<protein>
    <submittedName>
        <fullName evidence="4">Phosphatase PAP2 family protein</fullName>
    </submittedName>
</protein>
<feature type="transmembrane region" description="Helical" evidence="2">
    <location>
        <begin position="244"/>
        <end position="264"/>
    </location>
</feature>
<evidence type="ECO:0000313" key="5">
    <source>
        <dbReference type="Proteomes" id="UP001589693"/>
    </source>
</evidence>
<feature type="region of interest" description="Disordered" evidence="1">
    <location>
        <begin position="276"/>
        <end position="295"/>
    </location>
</feature>
<dbReference type="EMBL" id="JBHLZU010000002">
    <property type="protein sequence ID" value="MFB9902992.1"/>
    <property type="molecule type" value="Genomic_DNA"/>
</dbReference>